<dbReference type="AlphaFoldDB" id="A0A9N8E449"/>
<name>A0A9N8E449_9STRA</name>
<evidence type="ECO:0000313" key="3">
    <source>
        <dbReference type="EMBL" id="CAB9514281.1"/>
    </source>
</evidence>
<evidence type="ECO:0000256" key="2">
    <source>
        <dbReference type="SAM" id="Phobius"/>
    </source>
</evidence>
<reference evidence="3" key="1">
    <citation type="submission" date="2020-06" db="EMBL/GenBank/DDBJ databases">
        <authorList>
            <consortium name="Plant Systems Biology data submission"/>
        </authorList>
    </citation>
    <scope>NUCLEOTIDE SEQUENCE</scope>
    <source>
        <strain evidence="3">D6</strain>
    </source>
</reference>
<dbReference type="Proteomes" id="UP001153069">
    <property type="component" value="Unassembled WGS sequence"/>
</dbReference>
<keyword evidence="2" id="KW-0472">Membrane</keyword>
<evidence type="ECO:0000313" key="4">
    <source>
        <dbReference type="Proteomes" id="UP001153069"/>
    </source>
</evidence>
<sequence>MNRTSHTFSRKHSRTNATTQTQQATAVVAKVEIEGVNMASSSEEYDNEAMDECPLDGSVSDRVGCILSYAGSETDVWINYTVLAINTMFCCWVVSQQQRSAKIGCHVTSLVFVVAFQIGLCLQLGCAGISIVWCAMMSWAWREEQRQQTTSTRSHWVWSWIPKGLTATAIIYYGIVSPVITTAAHFCALALGYFLSYLESLSPCFGSGEALYDNVSRPAVEPDQSRERILDNDH</sequence>
<evidence type="ECO:0000256" key="1">
    <source>
        <dbReference type="SAM" id="MobiDB-lite"/>
    </source>
</evidence>
<feature type="region of interest" description="Disordered" evidence="1">
    <location>
        <begin position="1"/>
        <end position="23"/>
    </location>
</feature>
<keyword evidence="2" id="KW-0812">Transmembrane</keyword>
<comment type="caution">
    <text evidence="3">The sequence shown here is derived from an EMBL/GenBank/DDBJ whole genome shotgun (WGS) entry which is preliminary data.</text>
</comment>
<feature type="transmembrane region" description="Helical" evidence="2">
    <location>
        <begin position="107"/>
        <end position="133"/>
    </location>
</feature>
<gene>
    <name evidence="3" type="ORF">SEMRO_643_G180400.1</name>
</gene>
<accession>A0A9N8E449</accession>
<dbReference type="EMBL" id="CAICTM010000642">
    <property type="protein sequence ID" value="CAB9514281.1"/>
    <property type="molecule type" value="Genomic_DNA"/>
</dbReference>
<feature type="transmembrane region" description="Helical" evidence="2">
    <location>
        <begin position="170"/>
        <end position="195"/>
    </location>
</feature>
<feature type="transmembrane region" description="Helical" evidence="2">
    <location>
        <begin position="77"/>
        <end position="95"/>
    </location>
</feature>
<protein>
    <submittedName>
        <fullName evidence="3">Uncharacterized protein</fullName>
    </submittedName>
</protein>
<keyword evidence="2" id="KW-1133">Transmembrane helix</keyword>
<organism evidence="3 4">
    <name type="scientific">Seminavis robusta</name>
    <dbReference type="NCBI Taxonomy" id="568900"/>
    <lineage>
        <taxon>Eukaryota</taxon>
        <taxon>Sar</taxon>
        <taxon>Stramenopiles</taxon>
        <taxon>Ochrophyta</taxon>
        <taxon>Bacillariophyta</taxon>
        <taxon>Bacillariophyceae</taxon>
        <taxon>Bacillariophycidae</taxon>
        <taxon>Naviculales</taxon>
        <taxon>Naviculaceae</taxon>
        <taxon>Seminavis</taxon>
    </lineage>
</organism>
<proteinExistence type="predicted"/>
<dbReference type="OrthoDB" id="48435at2759"/>
<keyword evidence="4" id="KW-1185">Reference proteome</keyword>